<dbReference type="InterPro" id="IPR006094">
    <property type="entry name" value="Oxid_FAD_bind_N"/>
</dbReference>
<feature type="region of interest" description="Disordered" evidence="6">
    <location>
        <begin position="56"/>
        <end position="84"/>
    </location>
</feature>
<comment type="similarity">
    <text evidence="2">Belongs to the FAD-binding oxidoreductase/transferase type 4 family.</text>
</comment>
<dbReference type="GO" id="GO:0016491">
    <property type="term" value="F:oxidoreductase activity"/>
    <property type="evidence" value="ECO:0007669"/>
    <property type="project" value="UniProtKB-KW"/>
</dbReference>
<dbReference type="PANTHER" id="PTHR42934:SF2">
    <property type="entry name" value="GLYCOLATE OXIDASE SUBUNIT GLCD"/>
    <property type="match status" value="1"/>
</dbReference>
<dbReference type="Gene3D" id="3.30.70.2740">
    <property type="match status" value="1"/>
</dbReference>
<dbReference type="AlphaFoldDB" id="A0A8I0FSB7"/>
<dbReference type="InterPro" id="IPR016171">
    <property type="entry name" value="Vanillyl_alc_oxidase_C-sub2"/>
</dbReference>
<feature type="domain" description="FAD-binding PCMH-type" evidence="7">
    <location>
        <begin position="83"/>
        <end position="262"/>
    </location>
</feature>
<keyword evidence="5" id="KW-0560">Oxidoreductase</keyword>
<keyword evidence="4" id="KW-0274">FAD</keyword>
<dbReference type="GO" id="GO:0071949">
    <property type="term" value="F:FAD binding"/>
    <property type="evidence" value="ECO:0007669"/>
    <property type="project" value="InterPro"/>
</dbReference>
<dbReference type="InterPro" id="IPR016164">
    <property type="entry name" value="FAD-linked_Oxase-like_C"/>
</dbReference>
<evidence type="ECO:0000256" key="1">
    <source>
        <dbReference type="ARBA" id="ARBA00001974"/>
    </source>
</evidence>
<dbReference type="FunFam" id="3.30.70.2740:FF:000001">
    <property type="entry name" value="D-lactate dehydrogenase mitochondrial"/>
    <property type="match status" value="1"/>
</dbReference>
<evidence type="ECO:0000256" key="3">
    <source>
        <dbReference type="ARBA" id="ARBA00022630"/>
    </source>
</evidence>
<evidence type="ECO:0000313" key="8">
    <source>
        <dbReference type="EMBL" id="MBD1268922.1"/>
    </source>
</evidence>
<name>A0A8I0FSB7_9ACTN</name>
<dbReference type="FunFam" id="1.10.45.10:FF:000001">
    <property type="entry name" value="D-lactate dehydrogenase mitochondrial"/>
    <property type="match status" value="1"/>
</dbReference>
<evidence type="ECO:0000259" key="7">
    <source>
        <dbReference type="PROSITE" id="PS51387"/>
    </source>
</evidence>
<dbReference type="Pfam" id="PF01565">
    <property type="entry name" value="FAD_binding_4"/>
    <property type="match status" value="1"/>
</dbReference>
<dbReference type="InterPro" id="IPR016169">
    <property type="entry name" value="FAD-bd_PCMH_sub2"/>
</dbReference>
<evidence type="ECO:0000256" key="5">
    <source>
        <dbReference type="ARBA" id="ARBA00023002"/>
    </source>
</evidence>
<feature type="compositionally biased region" description="Low complexity" evidence="6">
    <location>
        <begin position="63"/>
        <end position="78"/>
    </location>
</feature>
<dbReference type="Gene3D" id="1.10.45.10">
    <property type="entry name" value="Vanillyl-alcohol Oxidase, Chain A, domain 4"/>
    <property type="match status" value="1"/>
</dbReference>
<dbReference type="Proteomes" id="UP000659061">
    <property type="component" value="Unassembled WGS sequence"/>
</dbReference>
<comment type="caution">
    <text evidence="8">The sequence shown here is derived from an EMBL/GenBank/DDBJ whole genome shotgun (WGS) entry which is preliminary data.</text>
</comment>
<dbReference type="EMBL" id="JACWMT010000001">
    <property type="protein sequence ID" value="MBD1268922.1"/>
    <property type="molecule type" value="Genomic_DNA"/>
</dbReference>
<dbReference type="Gene3D" id="3.30.465.10">
    <property type="match status" value="1"/>
</dbReference>
<proteinExistence type="inferred from homology"/>
<evidence type="ECO:0000256" key="4">
    <source>
        <dbReference type="ARBA" id="ARBA00022827"/>
    </source>
</evidence>
<keyword evidence="3" id="KW-0285">Flavoprotein</keyword>
<comment type="cofactor">
    <cofactor evidence="1">
        <name>FAD</name>
        <dbReference type="ChEBI" id="CHEBI:57692"/>
    </cofactor>
</comment>
<dbReference type="InterPro" id="IPR051914">
    <property type="entry name" value="FAD-linked_OxidoTrans_Type4"/>
</dbReference>
<reference evidence="8" key="1">
    <citation type="submission" date="2020-09" db="EMBL/GenBank/DDBJ databases">
        <title>Novel species in genus Aeromicrobium.</title>
        <authorList>
            <person name="Zhang G."/>
        </authorList>
    </citation>
    <scope>NUCLEOTIDE SEQUENCE</scope>
    <source>
        <strain evidence="8">SSW1-57</strain>
    </source>
</reference>
<dbReference type="Pfam" id="PF02913">
    <property type="entry name" value="FAD-oxidase_C"/>
    <property type="match status" value="1"/>
</dbReference>
<evidence type="ECO:0000256" key="6">
    <source>
        <dbReference type="SAM" id="MobiDB-lite"/>
    </source>
</evidence>
<evidence type="ECO:0000256" key="2">
    <source>
        <dbReference type="ARBA" id="ARBA00008000"/>
    </source>
</evidence>
<dbReference type="InterPro" id="IPR036318">
    <property type="entry name" value="FAD-bd_PCMH-like_sf"/>
</dbReference>
<dbReference type="PROSITE" id="PS51387">
    <property type="entry name" value="FAD_PCMH"/>
    <property type="match status" value="1"/>
</dbReference>
<organism evidence="8 9">
    <name type="scientific">Aeromicrobium tamlense</name>
    <dbReference type="NCBI Taxonomy" id="375541"/>
    <lineage>
        <taxon>Bacteria</taxon>
        <taxon>Bacillati</taxon>
        <taxon>Actinomycetota</taxon>
        <taxon>Actinomycetes</taxon>
        <taxon>Propionibacteriales</taxon>
        <taxon>Nocardioidaceae</taxon>
        <taxon>Aeromicrobium</taxon>
    </lineage>
</organism>
<dbReference type="InterPro" id="IPR004113">
    <property type="entry name" value="FAD-bd_oxidored_4_C"/>
</dbReference>
<accession>A0A8I0FSB7</accession>
<sequence>MGSTVGGRGGGEPRVHDAVPRGWHCLSGGRHDRSRPVGCTDQRSLLDDGVRVGHGGPVTVLPPGALTDPAARAAATSDRSGRPGAEPLAVVRAVDVDHVVEVLRWATSTRTPVVTRGGGSGLAGGAVATQGAVVLDVAGLDRIVSLDPVDEIAVVEPGVITADLDAAAREHGLFYAPDPASAHLSTIGGNIATNAGGMRCVKYGVTRDAVLGLEVVLADGRRLATGRGTLKGVTGYDLTSLLVGSEGTLGVIVGATLRLRPVPVAEATVAASFADVETAAAATSALAAARLVPSVLELLDACTLATIDAAQGTSLSARGGALVLARTDGPDAASQASAVAAVLGATATWIEHTEDAARADELLAARRLALPSIERFGRALIEDVCVPRSRLAEAVRGIEAISAETGVTVHTFAHAGDGNLHPIVSWDPRLGDEVPEDVQLAADRIFDLALELGGTLTGEHGVGLLKREHARRELGDTGLDVHRAIKHALDPLGLLNPGKAF</sequence>
<evidence type="ECO:0000313" key="9">
    <source>
        <dbReference type="Proteomes" id="UP000659061"/>
    </source>
</evidence>
<dbReference type="InterPro" id="IPR016166">
    <property type="entry name" value="FAD-bd_PCMH"/>
</dbReference>
<dbReference type="SUPFAM" id="SSF56176">
    <property type="entry name" value="FAD-binding/transporter-associated domain-like"/>
    <property type="match status" value="1"/>
</dbReference>
<protein>
    <submittedName>
        <fullName evidence="8">FAD-binding protein</fullName>
    </submittedName>
</protein>
<gene>
    <name evidence="8" type="ORF">IDH50_01630</name>
</gene>
<dbReference type="SUPFAM" id="SSF55103">
    <property type="entry name" value="FAD-linked oxidases, C-terminal domain"/>
    <property type="match status" value="1"/>
</dbReference>
<dbReference type="PANTHER" id="PTHR42934">
    <property type="entry name" value="GLYCOLATE OXIDASE SUBUNIT GLCD"/>
    <property type="match status" value="1"/>
</dbReference>